<keyword evidence="5" id="KW-0788">Thiol protease</keyword>
<feature type="domain" description="Caspase family p20" evidence="10">
    <location>
        <begin position="161"/>
        <end position="224"/>
    </location>
</feature>
<dbReference type="InterPro" id="IPR011029">
    <property type="entry name" value="DEATH-like_dom_sf"/>
</dbReference>
<dbReference type="InterPro" id="IPR016129">
    <property type="entry name" value="Caspase_his_AS"/>
</dbReference>
<keyword evidence="2" id="KW-0645">Protease</keyword>
<keyword evidence="6" id="KW-0865">Zymogen</keyword>
<dbReference type="InterPro" id="IPR001309">
    <property type="entry name" value="Pept_C14_p20"/>
</dbReference>
<evidence type="ECO:0000259" key="10">
    <source>
        <dbReference type="PROSITE" id="PS50208"/>
    </source>
</evidence>
<feature type="domain" description="CARD" evidence="11">
    <location>
        <begin position="1"/>
        <end position="91"/>
    </location>
</feature>
<evidence type="ECO:0000313" key="13">
    <source>
        <dbReference type="Proteomes" id="UP001059041"/>
    </source>
</evidence>
<dbReference type="PANTHER" id="PTHR48169">
    <property type="entry name" value="DED DOMAIN-CONTAINING PROTEIN"/>
    <property type="match status" value="1"/>
</dbReference>
<dbReference type="InterPro" id="IPR001315">
    <property type="entry name" value="CARD"/>
</dbReference>
<dbReference type="InterPro" id="IPR011600">
    <property type="entry name" value="Pept_C14_caspase"/>
</dbReference>
<gene>
    <name evidence="12" type="ORF">IRJ41_023229</name>
</gene>
<evidence type="ECO:0000256" key="8">
    <source>
        <dbReference type="RuleBase" id="RU003971"/>
    </source>
</evidence>
<feature type="domain" description="Caspase family p10" evidence="9">
    <location>
        <begin position="249"/>
        <end position="344"/>
    </location>
</feature>
<dbReference type="InterPro" id="IPR033139">
    <property type="entry name" value="Caspase_cys_AS"/>
</dbReference>
<evidence type="ECO:0000259" key="11">
    <source>
        <dbReference type="PROSITE" id="PS50209"/>
    </source>
</evidence>
<proteinExistence type="inferred from homology"/>
<feature type="active site" evidence="7">
    <location>
        <position position="177"/>
    </location>
</feature>
<dbReference type="PROSITE" id="PS50208">
    <property type="entry name" value="CASPASE_P20"/>
    <property type="match status" value="2"/>
</dbReference>
<dbReference type="SUPFAM" id="SSF47986">
    <property type="entry name" value="DEATH domain"/>
    <property type="match status" value="1"/>
</dbReference>
<keyword evidence="4" id="KW-0378">Hydrolase</keyword>
<name>A0A9W7X306_TRIRA</name>
<feature type="non-terminal residue" evidence="12">
    <location>
        <position position="359"/>
    </location>
</feature>
<dbReference type="Pfam" id="PF00656">
    <property type="entry name" value="Peptidase_C14"/>
    <property type="match status" value="1"/>
</dbReference>
<dbReference type="CDD" id="cd00032">
    <property type="entry name" value="CASc"/>
    <property type="match status" value="1"/>
</dbReference>
<dbReference type="InterPro" id="IPR002138">
    <property type="entry name" value="Pept_C14_p10"/>
</dbReference>
<dbReference type="Gene3D" id="3.40.50.1460">
    <property type="match status" value="2"/>
</dbReference>
<evidence type="ECO:0000259" key="9">
    <source>
        <dbReference type="PROSITE" id="PS50207"/>
    </source>
</evidence>
<dbReference type="PROSITE" id="PS50207">
    <property type="entry name" value="CASPASE_P10"/>
    <property type="match status" value="1"/>
</dbReference>
<dbReference type="InterPro" id="IPR015917">
    <property type="entry name" value="Pept_C14A"/>
</dbReference>
<keyword evidence="3" id="KW-0053">Apoptosis</keyword>
<evidence type="ECO:0000256" key="5">
    <source>
        <dbReference type="ARBA" id="ARBA00022807"/>
    </source>
</evidence>
<organism evidence="12 13">
    <name type="scientific">Triplophysa rosa</name>
    <name type="common">Cave loach</name>
    <dbReference type="NCBI Taxonomy" id="992332"/>
    <lineage>
        <taxon>Eukaryota</taxon>
        <taxon>Metazoa</taxon>
        <taxon>Chordata</taxon>
        <taxon>Craniata</taxon>
        <taxon>Vertebrata</taxon>
        <taxon>Euteleostomi</taxon>
        <taxon>Actinopterygii</taxon>
        <taxon>Neopterygii</taxon>
        <taxon>Teleostei</taxon>
        <taxon>Ostariophysi</taxon>
        <taxon>Cypriniformes</taxon>
        <taxon>Nemacheilidae</taxon>
        <taxon>Triplophysa</taxon>
    </lineage>
</organism>
<dbReference type="Gene3D" id="1.10.533.10">
    <property type="entry name" value="Death Domain, Fas"/>
    <property type="match status" value="1"/>
</dbReference>
<feature type="active site" evidence="7">
    <location>
        <position position="220"/>
    </location>
</feature>
<dbReference type="GO" id="GO:0004197">
    <property type="term" value="F:cysteine-type endopeptidase activity"/>
    <property type="evidence" value="ECO:0007669"/>
    <property type="project" value="InterPro"/>
</dbReference>
<dbReference type="EMBL" id="JAFHDT010000002">
    <property type="protein sequence ID" value="KAI7813615.1"/>
    <property type="molecule type" value="Genomic_DNA"/>
</dbReference>
<evidence type="ECO:0000256" key="2">
    <source>
        <dbReference type="ARBA" id="ARBA00022670"/>
    </source>
</evidence>
<keyword evidence="13" id="KW-1185">Reference proteome</keyword>
<comment type="caution">
    <text evidence="12">The sequence shown here is derived from an EMBL/GenBank/DDBJ whole genome shotgun (WGS) entry which is preliminary data.</text>
</comment>
<evidence type="ECO:0000256" key="6">
    <source>
        <dbReference type="ARBA" id="ARBA00023145"/>
    </source>
</evidence>
<dbReference type="Pfam" id="PF00619">
    <property type="entry name" value="CARD"/>
    <property type="match status" value="1"/>
</dbReference>
<protein>
    <submittedName>
        <fullName evidence="12">Caspase-8</fullName>
    </submittedName>
</protein>
<comment type="similarity">
    <text evidence="1 8">Belongs to the peptidase C14A family.</text>
</comment>
<dbReference type="AlphaFoldDB" id="A0A9W7X306"/>
<dbReference type="GO" id="GO:0006915">
    <property type="term" value="P:apoptotic process"/>
    <property type="evidence" value="ECO:0007669"/>
    <property type="project" value="UniProtKB-KW"/>
</dbReference>
<evidence type="ECO:0000256" key="1">
    <source>
        <dbReference type="ARBA" id="ARBA00010134"/>
    </source>
</evidence>
<dbReference type="InterPro" id="IPR029030">
    <property type="entry name" value="Caspase-like_dom_sf"/>
</dbReference>
<dbReference type="PROSITE" id="PS01121">
    <property type="entry name" value="CASPASE_HIS"/>
    <property type="match status" value="1"/>
</dbReference>
<evidence type="ECO:0000256" key="3">
    <source>
        <dbReference type="ARBA" id="ARBA00022703"/>
    </source>
</evidence>
<accession>A0A9W7X306</accession>
<evidence type="ECO:0000256" key="7">
    <source>
        <dbReference type="PIRSR" id="PIRSR038001-1"/>
    </source>
</evidence>
<dbReference type="PROSITE" id="PS50209">
    <property type="entry name" value="CARD"/>
    <property type="match status" value="1"/>
</dbReference>
<dbReference type="PIRSF" id="PIRSF038001">
    <property type="entry name" value="Caspase_ICE"/>
    <property type="match status" value="1"/>
</dbReference>
<sequence>ILDKILKELRIRLKEGLTEPVIQNLVDDLLKDEVLNKDETEAILHRTKTRSDQARAMIDSVEVKGCEASERFFSSLENNDKTLYKKLTISSRLEALLPKATATSSVSHETPGDGTVDFMIYLYKEYKMESIPRGLCVIINNENFKNLQMKRKGSHFDAGRHKDGRHGDCFVCCVLSHGDQCGILGKDEERCTLKDIRSPFDGVNCPSLVDKPKVFFIQACRGCEMQRKVVVKADASGGEPDQEFNHVPDEYTIASGSDFLTVMSTVEGCRAMRNPGSGSWFIQSLCKHLKDGSQRSEDILKILIDVNDEVSRIEATIMINKKKIDAKQIPEPQFTLRKTLIFRVPEALNLMLARGRLSL</sequence>
<dbReference type="GO" id="GO:0042981">
    <property type="term" value="P:regulation of apoptotic process"/>
    <property type="evidence" value="ECO:0007669"/>
    <property type="project" value="InterPro"/>
</dbReference>
<dbReference type="GO" id="GO:0051604">
    <property type="term" value="P:protein maturation"/>
    <property type="evidence" value="ECO:0007669"/>
    <property type="project" value="UniProtKB-ARBA"/>
</dbReference>
<dbReference type="SUPFAM" id="SSF52129">
    <property type="entry name" value="Caspase-like"/>
    <property type="match status" value="1"/>
</dbReference>
<dbReference type="SMART" id="SM00114">
    <property type="entry name" value="CARD"/>
    <property type="match status" value="1"/>
</dbReference>
<dbReference type="GO" id="GO:0006508">
    <property type="term" value="P:proteolysis"/>
    <property type="evidence" value="ECO:0007669"/>
    <property type="project" value="UniProtKB-KW"/>
</dbReference>
<feature type="domain" description="Caspase family p20" evidence="10">
    <location>
        <begin position="132"/>
        <end position="158"/>
    </location>
</feature>
<evidence type="ECO:0000313" key="12">
    <source>
        <dbReference type="EMBL" id="KAI7813615.1"/>
    </source>
</evidence>
<dbReference type="Proteomes" id="UP001059041">
    <property type="component" value="Linkage Group LG2"/>
</dbReference>
<dbReference type="SMART" id="SM00115">
    <property type="entry name" value="CASc"/>
    <property type="match status" value="1"/>
</dbReference>
<dbReference type="PANTHER" id="PTHR48169:SF7">
    <property type="entry name" value="CASPASE 10"/>
    <property type="match status" value="1"/>
</dbReference>
<reference evidence="12" key="1">
    <citation type="submission" date="2021-02" db="EMBL/GenBank/DDBJ databases">
        <title>Comparative genomics reveals that relaxation of natural selection precedes convergent phenotypic evolution of cavefish.</title>
        <authorList>
            <person name="Peng Z."/>
        </authorList>
    </citation>
    <scope>NUCLEOTIDE SEQUENCE</scope>
    <source>
        <tissue evidence="12">Muscle</tissue>
    </source>
</reference>
<dbReference type="PROSITE" id="PS01122">
    <property type="entry name" value="CASPASE_CYS"/>
    <property type="match status" value="1"/>
</dbReference>
<evidence type="ECO:0000256" key="4">
    <source>
        <dbReference type="ARBA" id="ARBA00022801"/>
    </source>
</evidence>
<dbReference type="GO" id="GO:0005737">
    <property type="term" value="C:cytoplasm"/>
    <property type="evidence" value="ECO:0007669"/>
    <property type="project" value="UniProtKB-ARBA"/>
</dbReference>